<protein>
    <recommendedName>
        <fullName evidence="4">Integral membrane protein</fullName>
    </recommendedName>
</protein>
<keyword evidence="1" id="KW-0812">Transmembrane</keyword>
<keyword evidence="1" id="KW-0472">Membrane</keyword>
<evidence type="ECO:0008006" key="4">
    <source>
        <dbReference type="Google" id="ProtNLM"/>
    </source>
</evidence>
<keyword evidence="3" id="KW-1185">Reference proteome</keyword>
<feature type="transmembrane region" description="Helical" evidence="1">
    <location>
        <begin position="14"/>
        <end position="37"/>
    </location>
</feature>
<name>A0ABY3WKF3_9ACTN</name>
<dbReference type="EMBL" id="CP071872">
    <property type="protein sequence ID" value="UNM11827.1"/>
    <property type="molecule type" value="Genomic_DNA"/>
</dbReference>
<organism evidence="2 3">
    <name type="scientific">Streptomyces formicae</name>
    <dbReference type="NCBI Taxonomy" id="1616117"/>
    <lineage>
        <taxon>Bacteria</taxon>
        <taxon>Bacillati</taxon>
        <taxon>Actinomycetota</taxon>
        <taxon>Actinomycetes</taxon>
        <taxon>Kitasatosporales</taxon>
        <taxon>Streptomycetaceae</taxon>
        <taxon>Streptomyces</taxon>
    </lineage>
</organism>
<evidence type="ECO:0000313" key="3">
    <source>
        <dbReference type="Proteomes" id="UP000828924"/>
    </source>
</evidence>
<accession>A0ABY3WKF3</accession>
<evidence type="ECO:0000256" key="1">
    <source>
        <dbReference type="SAM" id="Phobius"/>
    </source>
</evidence>
<gene>
    <name evidence="2" type="ORF">J4032_09975</name>
</gene>
<sequence>MGVLDDWNGLGKDIIALLVGTVLVIMWLASIAGVWGATRSVVKAGSTAIGGAIVLGIIASQTVLSNRVAEEIEKDHSALPAITVQVDGSGGASR</sequence>
<reference evidence="2 3" key="1">
    <citation type="submission" date="2021-03" db="EMBL/GenBank/DDBJ databases">
        <title>Complete genome of Streptomyces formicae strain 1H-GS9 (DSM 100524).</title>
        <authorList>
            <person name="Atanasov K.E."/>
            <person name="Altabella T."/>
            <person name="Ferrer A."/>
        </authorList>
    </citation>
    <scope>NUCLEOTIDE SEQUENCE [LARGE SCALE GENOMIC DNA]</scope>
    <source>
        <strain evidence="2 3">1H-GS9</strain>
    </source>
</reference>
<evidence type="ECO:0000313" key="2">
    <source>
        <dbReference type="EMBL" id="UNM11827.1"/>
    </source>
</evidence>
<proteinExistence type="predicted"/>
<keyword evidence="1" id="KW-1133">Transmembrane helix</keyword>
<dbReference type="Proteomes" id="UP000828924">
    <property type="component" value="Chromosome"/>
</dbReference>
<dbReference type="RefSeq" id="WP_242330411.1">
    <property type="nucleotide sequence ID" value="NZ_CP071872.1"/>
</dbReference>